<evidence type="ECO:0000313" key="1">
    <source>
        <dbReference type="EMBL" id="KAK7476144.1"/>
    </source>
</evidence>
<sequence length="167" mass="18845">MLIQPRSVFRLLVFIQMKWINDGDDDHHHHHDSEVGLEAHMRASVQLKCVHACVCEHTCTYTALSKFSRNALHLLYSFLSVLLVNVRTLTAHISLFTATAVRQRHVGTTHLAVHPAVTSSLNLCELFGSHHTPHGLLQTRHGNLVVNTATIVRFHPRDMLLHTGECK</sequence>
<name>A0ABD0JMS1_9CAEN</name>
<dbReference type="EMBL" id="JACVVK020000384">
    <property type="protein sequence ID" value="KAK7476144.1"/>
    <property type="molecule type" value="Genomic_DNA"/>
</dbReference>
<dbReference type="AlphaFoldDB" id="A0ABD0JMS1"/>
<protein>
    <recommendedName>
        <fullName evidence="3">Secreted protein</fullName>
    </recommendedName>
</protein>
<evidence type="ECO:0008006" key="3">
    <source>
        <dbReference type="Google" id="ProtNLM"/>
    </source>
</evidence>
<keyword evidence="2" id="KW-1185">Reference proteome</keyword>
<reference evidence="1 2" key="1">
    <citation type="journal article" date="2023" name="Sci. Data">
        <title>Genome assembly of the Korean intertidal mud-creeper Batillaria attramentaria.</title>
        <authorList>
            <person name="Patra A.K."/>
            <person name="Ho P.T."/>
            <person name="Jun S."/>
            <person name="Lee S.J."/>
            <person name="Kim Y."/>
            <person name="Won Y.J."/>
        </authorList>
    </citation>
    <scope>NUCLEOTIDE SEQUENCE [LARGE SCALE GENOMIC DNA]</scope>
    <source>
        <strain evidence="1">Wonlab-2016</strain>
    </source>
</reference>
<accession>A0ABD0JMS1</accession>
<organism evidence="1 2">
    <name type="scientific">Batillaria attramentaria</name>
    <dbReference type="NCBI Taxonomy" id="370345"/>
    <lineage>
        <taxon>Eukaryota</taxon>
        <taxon>Metazoa</taxon>
        <taxon>Spiralia</taxon>
        <taxon>Lophotrochozoa</taxon>
        <taxon>Mollusca</taxon>
        <taxon>Gastropoda</taxon>
        <taxon>Caenogastropoda</taxon>
        <taxon>Sorbeoconcha</taxon>
        <taxon>Cerithioidea</taxon>
        <taxon>Batillariidae</taxon>
        <taxon>Batillaria</taxon>
    </lineage>
</organism>
<dbReference type="Proteomes" id="UP001519460">
    <property type="component" value="Unassembled WGS sequence"/>
</dbReference>
<gene>
    <name evidence="1" type="ORF">BaRGS_00032637</name>
</gene>
<evidence type="ECO:0000313" key="2">
    <source>
        <dbReference type="Proteomes" id="UP001519460"/>
    </source>
</evidence>
<comment type="caution">
    <text evidence="1">The sequence shown here is derived from an EMBL/GenBank/DDBJ whole genome shotgun (WGS) entry which is preliminary data.</text>
</comment>
<proteinExistence type="predicted"/>